<dbReference type="PANTHER" id="PTHR15503:SF22">
    <property type="entry name" value="TRANSPOSON TY3-I GAG POLYPROTEIN"/>
    <property type="match status" value="1"/>
</dbReference>
<proteinExistence type="predicted"/>
<evidence type="ECO:0000313" key="3">
    <source>
        <dbReference type="Proteomes" id="UP001066276"/>
    </source>
</evidence>
<dbReference type="InterPro" id="IPR005162">
    <property type="entry name" value="Retrotrans_gag_dom"/>
</dbReference>
<feature type="domain" description="Retrotransposon gag" evidence="1">
    <location>
        <begin position="25"/>
        <end position="89"/>
    </location>
</feature>
<dbReference type="EMBL" id="JANPWB010000011">
    <property type="protein sequence ID" value="KAJ1127291.1"/>
    <property type="molecule type" value="Genomic_DNA"/>
</dbReference>
<evidence type="ECO:0000259" key="1">
    <source>
        <dbReference type="Pfam" id="PF03732"/>
    </source>
</evidence>
<gene>
    <name evidence="2" type="ORF">NDU88_005694</name>
</gene>
<organism evidence="2 3">
    <name type="scientific">Pleurodeles waltl</name>
    <name type="common">Iberian ribbed newt</name>
    <dbReference type="NCBI Taxonomy" id="8319"/>
    <lineage>
        <taxon>Eukaryota</taxon>
        <taxon>Metazoa</taxon>
        <taxon>Chordata</taxon>
        <taxon>Craniata</taxon>
        <taxon>Vertebrata</taxon>
        <taxon>Euteleostomi</taxon>
        <taxon>Amphibia</taxon>
        <taxon>Batrachia</taxon>
        <taxon>Caudata</taxon>
        <taxon>Salamandroidea</taxon>
        <taxon>Salamandridae</taxon>
        <taxon>Pleurodelinae</taxon>
        <taxon>Pleurodeles</taxon>
    </lineage>
</organism>
<keyword evidence="3" id="KW-1185">Reference proteome</keyword>
<dbReference type="AlphaFoldDB" id="A0AAV7PGF7"/>
<dbReference type="PANTHER" id="PTHR15503">
    <property type="entry name" value="LDOC1 RELATED"/>
    <property type="match status" value="1"/>
</dbReference>
<name>A0AAV7PGF7_PLEWA</name>
<sequence length="162" mass="18683">MATLDELVKVITQLQAEGVSKDIAASLAERFERVFDGRTVTLSADRELLDLQQGNQDLVSYLANFNRLLAETSWPEEKQAALFYKGLKDELKDILAHIEPQPTDCQDLINLVLRLDHRLAERRGTRKKNMRNILGMFMIIENRKFRKRTMRNQWKLALSGGP</sequence>
<dbReference type="Pfam" id="PF03732">
    <property type="entry name" value="Retrotrans_gag"/>
    <property type="match status" value="1"/>
</dbReference>
<protein>
    <recommendedName>
        <fullName evidence="1">Retrotransposon gag domain-containing protein</fullName>
    </recommendedName>
</protein>
<accession>A0AAV7PGF7</accession>
<dbReference type="InterPro" id="IPR032567">
    <property type="entry name" value="RTL1-rel"/>
</dbReference>
<reference evidence="2" key="1">
    <citation type="journal article" date="2022" name="bioRxiv">
        <title>Sequencing and chromosome-scale assembly of the giantPleurodeles waltlgenome.</title>
        <authorList>
            <person name="Brown T."/>
            <person name="Elewa A."/>
            <person name="Iarovenko S."/>
            <person name="Subramanian E."/>
            <person name="Araus A.J."/>
            <person name="Petzold A."/>
            <person name="Susuki M."/>
            <person name="Suzuki K.-i.T."/>
            <person name="Hayashi T."/>
            <person name="Toyoda A."/>
            <person name="Oliveira C."/>
            <person name="Osipova E."/>
            <person name="Leigh N.D."/>
            <person name="Simon A."/>
            <person name="Yun M.H."/>
        </authorList>
    </citation>
    <scope>NUCLEOTIDE SEQUENCE</scope>
    <source>
        <strain evidence="2">20211129_DDA</strain>
        <tissue evidence="2">Liver</tissue>
    </source>
</reference>
<comment type="caution">
    <text evidence="2">The sequence shown here is derived from an EMBL/GenBank/DDBJ whole genome shotgun (WGS) entry which is preliminary data.</text>
</comment>
<dbReference type="Proteomes" id="UP001066276">
    <property type="component" value="Chromosome 7"/>
</dbReference>
<evidence type="ECO:0000313" key="2">
    <source>
        <dbReference type="EMBL" id="KAJ1127291.1"/>
    </source>
</evidence>